<dbReference type="Pfam" id="PF00069">
    <property type="entry name" value="Pkinase"/>
    <property type="match status" value="2"/>
</dbReference>
<evidence type="ECO:0000259" key="8">
    <source>
        <dbReference type="PROSITE" id="PS50011"/>
    </source>
</evidence>
<feature type="compositionally biased region" description="Basic and acidic residues" evidence="7">
    <location>
        <begin position="980"/>
        <end position="997"/>
    </location>
</feature>
<evidence type="ECO:0000256" key="1">
    <source>
        <dbReference type="ARBA" id="ARBA00022527"/>
    </source>
</evidence>
<dbReference type="PROSITE" id="PS50011">
    <property type="entry name" value="PROTEIN_KINASE_DOM"/>
    <property type="match status" value="1"/>
</dbReference>
<accession>A0ABR4DUA7</accession>
<feature type="region of interest" description="Disordered" evidence="7">
    <location>
        <begin position="823"/>
        <end position="859"/>
    </location>
</feature>
<comment type="caution">
    <text evidence="9">The sequence shown here is derived from an EMBL/GenBank/DDBJ whole genome shotgun (WGS) entry which is preliminary data.</text>
</comment>
<dbReference type="PANTHER" id="PTHR43895">
    <property type="entry name" value="CALCIUM/CALMODULIN-DEPENDENT PROTEIN KINASE KINASE-RELATED"/>
    <property type="match status" value="1"/>
</dbReference>
<keyword evidence="1" id="KW-0723">Serine/threonine-protein kinase</keyword>
<dbReference type="SMART" id="SM00220">
    <property type="entry name" value="S_TKc"/>
    <property type="match status" value="1"/>
</dbReference>
<feature type="compositionally biased region" description="Basic and acidic residues" evidence="7">
    <location>
        <begin position="842"/>
        <end position="853"/>
    </location>
</feature>
<dbReference type="PANTHER" id="PTHR43895:SF152">
    <property type="entry name" value="SERINE_THREONINE-PROTEIN KINASE TOS3"/>
    <property type="match status" value="1"/>
</dbReference>
<dbReference type="SUPFAM" id="SSF56112">
    <property type="entry name" value="Protein kinase-like (PK-like)"/>
    <property type="match status" value="1"/>
</dbReference>
<dbReference type="CDD" id="cd14008">
    <property type="entry name" value="STKc_LKB1_CaMKK"/>
    <property type="match status" value="1"/>
</dbReference>
<evidence type="ECO:0000256" key="3">
    <source>
        <dbReference type="ARBA" id="ARBA00022741"/>
    </source>
</evidence>
<feature type="compositionally biased region" description="Polar residues" evidence="7">
    <location>
        <begin position="27"/>
        <end position="36"/>
    </location>
</feature>
<evidence type="ECO:0000313" key="9">
    <source>
        <dbReference type="EMBL" id="KAL2273952.1"/>
    </source>
</evidence>
<feature type="region of interest" description="Disordered" evidence="7">
    <location>
        <begin position="280"/>
        <end position="344"/>
    </location>
</feature>
<dbReference type="InterPro" id="IPR000719">
    <property type="entry name" value="Prot_kinase_dom"/>
</dbReference>
<evidence type="ECO:0000313" key="10">
    <source>
        <dbReference type="Proteomes" id="UP001600888"/>
    </source>
</evidence>
<feature type="region of interest" description="Disordered" evidence="7">
    <location>
        <begin position="945"/>
        <end position="1048"/>
    </location>
</feature>
<keyword evidence="3 6" id="KW-0547">Nucleotide-binding</keyword>
<feature type="binding site" evidence="6">
    <location>
        <position position="131"/>
    </location>
    <ligand>
        <name>ATP</name>
        <dbReference type="ChEBI" id="CHEBI:30616"/>
    </ligand>
</feature>
<evidence type="ECO:0000256" key="6">
    <source>
        <dbReference type="PROSITE-ProRule" id="PRU10141"/>
    </source>
</evidence>
<sequence length="1238" mass="137202">MEHQAPNPPAQPQPHNTLPPAHPPNPSLTASSTPVSSPGLFSPSNPRTTMSLPPSQSVSEGTTPAALNSPFLHPLQNHRVRETHVANIDRDFTTGRKIINHYEVIEEIGRGVHGKVKLARDLDIGHNVAIKIVPRFSRKRRLGRITQNVSPFEKSKREIAILKKIRHPNVVALLEVIDDPDFRKIYLCLEHVECGEVIWRKKGLPNICAFERRRIEREMRGETLTEEEEQHLLDLERRFNVKEMKRAHLAEKTGTHGDPWSLELGQDESEIRSGPHEADLMQHASASWRSHSPASRRSAPSSQAPSRTQSVQSMSAVASEGPPTSNEDDMETPGPLHSNPGSSSALAGTMYGAYDDLGFRERSPSMADSIISHMSSIDFNPQPHDPFADDFSYVPCFTIDEARNAFRDVVLGLEYLHYQGIVHRDIKPANLLWTRDHRVKISDFGVSYFGRPMRDGEPDDTVSESEAQDFDDEYELSKTVGTPAFFAPELCYTDLDNVPPPKVTEQIDVWSLGVTLYCMIFARIPFLAEDEFQMFRKIATEKVYIPTRRLRPVDPSTSPDTSSLYKRVNSAPYRDDHQLLYEDVDDSLQHLLGQMLIKDPRQRITLRGVKYHPWVLSNLPNIMGWIDDTDPQRQTQGNKIKVNDKEVDDAVVPLTLLERARSTLKKTLTKLTSRSVERSEGVSRRRATSSAASSAGDSPAQTPIINHIRDSRRKSLRGDSDYFATVREHSHTHSEHPLTYSVTASPEEPSLETEPTSQQPGAVGGHPSHQLPEIATNFNGKEDITDHQTPTSAQMEFPRHRHSRSISNAVISLHNDLAEIRTAPTTPAVDDHSDTLSGLRGKGRDTKPSDDSTRSQSVDRALVFSSPDKRAEARVGVSSFVAPGSLEQPKKLSQMRSLDFGRAFGESPLPSPQFFFPNTISSYQYGQHRSDPMLDKFRTVVKIEERPMTAHRVQDIPEGKTPPPRHYGSSTPESFARAQETLRRRERLAHEETRRQEALQPAAELDAARVPCPPSPDDDDFASNGAPSRGETFSTTFSSKSNSREAIATPWTSPSVVTSPVSYTTSASQKDFRETDAEQILAFQSDPSLPALLSGASSVSADPEGDFLGNPGDPKTVSRRAVLETTDSVTPPALAKEPVTGFPLEATELDERSETVFVDDHEPGSVGNSTPTPPARLDDDDSDSDDGILMMGHRSKKSNATKGSPNSMGKIVFGSKRRNTNASVGSTDTAKKVFAPGE</sequence>
<dbReference type="Gene3D" id="3.30.200.20">
    <property type="entry name" value="Phosphorylase Kinase, domain 1"/>
    <property type="match status" value="1"/>
</dbReference>
<feature type="compositionally biased region" description="Pro residues" evidence="7">
    <location>
        <begin position="1"/>
        <end position="12"/>
    </location>
</feature>
<proteinExistence type="predicted"/>
<dbReference type="InterPro" id="IPR017441">
    <property type="entry name" value="Protein_kinase_ATP_BS"/>
</dbReference>
<keyword evidence="10" id="KW-1185">Reference proteome</keyword>
<keyword evidence="4" id="KW-0418">Kinase</keyword>
<feature type="region of interest" description="Disordered" evidence="7">
    <location>
        <begin position="670"/>
        <end position="716"/>
    </location>
</feature>
<gene>
    <name evidence="9" type="ORF">FJTKL_03748</name>
</gene>
<dbReference type="InterPro" id="IPR011009">
    <property type="entry name" value="Kinase-like_dom_sf"/>
</dbReference>
<feature type="compositionally biased region" description="Low complexity" evidence="7">
    <location>
        <begin position="284"/>
        <end position="307"/>
    </location>
</feature>
<feature type="region of interest" description="Disordered" evidence="7">
    <location>
        <begin position="728"/>
        <end position="803"/>
    </location>
</feature>
<reference evidence="9 10" key="1">
    <citation type="submission" date="2024-03" db="EMBL/GenBank/DDBJ databases">
        <title>A high-quality draft genome sequence of Diaporthe vaccinii, a causative agent of upright dieback and viscid rot disease in cranberry plants.</title>
        <authorList>
            <person name="Sarrasin M."/>
            <person name="Lang B.F."/>
            <person name="Burger G."/>
        </authorList>
    </citation>
    <scope>NUCLEOTIDE SEQUENCE [LARGE SCALE GENOMIC DNA]</scope>
    <source>
        <strain evidence="9 10">IS7</strain>
    </source>
</reference>
<protein>
    <recommendedName>
        <fullName evidence="8">Protein kinase domain-containing protein</fullName>
    </recommendedName>
</protein>
<dbReference type="Proteomes" id="UP001600888">
    <property type="component" value="Unassembled WGS sequence"/>
</dbReference>
<feature type="domain" description="Protein kinase" evidence="8">
    <location>
        <begin position="102"/>
        <end position="615"/>
    </location>
</feature>
<feature type="compositionally biased region" description="Polar residues" evidence="7">
    <location>
        <begin position="42"/>
        <end position="66"/>
    </location>
</feature>
<organism evidence="9 10">
    <name type="scientific">Diaporthe vaccinii</name>
    <dbReference type="NCBI Taxonomy" id="105482"/>
    <lineage>
        <taxon>Eukaryota</taxon>
        <taxon>Fungi</taxon>
        <taxon>Dikarya</taxon>
        <taxon>Ascomycota</taxon>
        <taxon>Pezizomycotina</taxon>
        <taxon>Sordariomycetes</taxon>
        <taxon>Sordariomycetidae</taxon>
        <taxon>Diaporthales</taxon>
        <taxon>Diaporthaceae</taxon>
        <taxon>Diaporthe</taxon>
        <taxon>Diaporthe eres species complex</taxon>
    </lineage>
</organism>
<evidence type="ECO:0000256" key="4">
    <source>
        <dbReference type="ARBA" id="ARBA00022777"/>
    </source>
</evidence>
<name>A0ABR4DUA7_9PEZI</name>
<dbReference type="Gene3D" id="1.10.510.10">
    <property type="entry name" value="Transferase(Phosphotransferase) domain 1"/>
    <property type="match status" value="1"/>
</dbReference>
<dbReference type="PROSITE" id="PS00107">
    <property type="entry name" value="PROTEIN_KINASE_ATP"/>
    <property type="match status" value="1"/>
</dbReference>
<feature type="compositionally biased region" description="Low complexity" evidence="7">
    <location>
        <begin position="1089"/>
        <end position="1102"/>
    </location>
</feature>
<feature type="compositionally biased region" description="Low complexity" evidence="7">
    <location>
        <begin position="743"/>
        <end position="757"/>
    </location>
</feature>
<feature type="region of interest" description="Disordered" evidence="7">
    <location>
        <begin position="1"/>
        <end position="73"/>
    </location>
</feature>
<evidence type="ECO:0000256" key="7">
    <source>
        <dbReference type="SAM" id="MobiDB-lite"/>
    </source>
</evidence>
<keyword evidence="2" id="KW-0808">Transferase</keyword>
<feature type="region of interest" description="Disordered" evidence="7">
    <location>
        <begin position="1089"/>
        <end position="1238"/>
    </location>
</feature>
<dbReference type="EMBL" id="JBAWTH010000169">
    <property type="protein sequence ID" value="KAL2273952.1"/>
    <property type="molecule type" value="Genomic_DNA"/>
</dbReference>
<keyword evidence="5 6" id="KW-0067">ATP-binding</keyword>
<feature type="compositionally biased region" description="Basic and acidic residues" evidence="7">
    <location>
        <begin position="1149"/>
        <end position="1163"/>
    </location>
</feature>
<evidence type="ECO:0000256" key="5">
    <source>
        <dbReference type="ARBA" id="ARBA00022840"/>
    </source>
</evidence>
<evidence type="ECO:0000256" key="2">
    <source>
        <dbReference type="ARBA" id="ARBA00022679"/>
    </source>
</evidence>
<feature type="compositionally biased region" description="Basic and acidic residues" evidence="7">
    <location>
        <begin position="945"/>
        <end position="958"/>
    </location>
</feature>